<accession>A0A8S2CZH9</accession>
<dbReference type="AlphaFoldDB" id="A0A8S2CZH9"/>
<dbReference type="GO" id="GO:0016787">
    <property type="term" value="F:hydrolase activity"/>
    <property type="evidence" value="ECO:0007669"/>
    <property type="project" value="UniProtKB-KW"/>
</dbReference>
<dbReference type="InterPro" id="IPR027417">
    <property type="entry name" value="P-loop_NTPase"/>
</dbReference>
<keyword evidence="4" id="KW-0342">GTP-binding</keyword>
<name>A0A8S2CZH9_9BILA</name>
<dbReference type="InterPro" id="IPR030385">
    <property type="entry name" value="G_IRG_dom"/>
</dbReference>
<dbReference type="PANTHER" id="PTHR32341">
    <property type="entry name" value="INTERFERON-INDUCIBLE GTPASE"/>
    <property type="match status" value="1"/>
</dbReference>
<dbReference type="EMBL" id="CAJOBA010001376">
    <property type="protein sequence ID" value="CAF3592372.1"/>
    <property type="molecule type" value="Genomic_DNA"/>
</dbReference>
<dbReference type="FunFam" id="3.40.50.300:FF:000541">
    <property type="entry name" value="Immunity related GTPase M"/>
    <property type="match status" value="1"/>
</dbReference>
<dbReference type="Pfam" id="PF05049">
    <property type="entry name" value="IIGP"/>
    <property type="match status" value="1"/>
</dbReference>
<organism evidence="6 8">
    <name type="scientific">Didymodactylos carnosus</name>
    <dbReference type="NCBI Taxonomy" id="1234261"/>
    <lineage>
        <taxon>Eukaryota</taxon>
        <taxon>Metazoa</taxon>
        <taxon>Spiralia</taxon>
        <taxon>Gnathifera</taxon>
        <taxon>Rotifera</taxon>
        <taxon>Eurotatoria</taxon>
        <taxon>Bdelloidea</taxon>
        <taxon>Philodinida</taxon>
        <taxon>Philodinidae</taxon>
        <taxon>Didymodactylos</taxon>
    </lineage>
</organism>
<evidence type="ECO:0000313" key="6">
    <source>
        <dbReference type="EMBL" id="CAF0808595.1"/>
    </source>
</evidence>
<evidence type="ECO:0000259" key="5">
    <source>
        <dbReference type="PROSITE" id="PS51716"/>
    </source>
</evidence>
<comment type="caution">
    <text evidence="6">The sequence shown here is derived from an EMBL/GenBank/DDBJ whole genome shotgun (WGS) entry which is preliminary data.</text>
</comment>
<reference evidence="6" key="1">
    <citation type="submission" date="2021-02" db="EMBL/GenBank/DDBJ databases">
        <authorList>
            <person name="Nowell W R."/>
        </authorList>
    </citation>
    <scope>NUCLEOTIDE SEQUENCE</scope>
</reference>
<feature type="domain" description="IRG-type G" evidence="5">
    <location>
        <begin position="93"/>
        <end position="294"/>
    </location>
</feature>
<dbReference type="Gene3D" id="3.40.50.300">
    <property type="entry name" value="P-loop containing nucleotide triphosphate hydrolases"/>
    <property type="match status" value="1"/>
</dbReference>
<evidence type="ECO:0000256" key="3">
    <source>
        <dbReference type="ARBA" id="ARBA00022801"/>
    </source>
</evidence>
<dbReference type="Proteomes" id="UP000677228">
    <property type="component" value="Unassembled WGS sequence"/>
</dbReference>
<keyword evidence="3" id="KW-0378">Hydrolase</keyword>
<evidence type="ECO:0000256" key="4">
    <source>
        <dbReference type="ARBA" id="ARBA00023134"/>
    </source>
</evidence>
<dbReference type="InterPro" id="IPR051515">
    <property type="entry name" value="IRG"/>
</dbReference>
<dbReference type="PROSITE" id="PS51716">
    <property type="entry name" value="G_IRG"/>
    <property type="match status" value="1"/>
</dbReference>
<evidence type="ECO:0000256" key="2">
    <source>
        <dbReference type="ARBA" id="ARBA00022741"/>
    </source>
</evidence>
<dbReference type="GO" id="GO:0016020">
    <property type="term" value="C:membrane"/>
    <property type="evidence" value="ECO:0007669"/>
    <property type="project" value="InterPro"/>
</dbReference>
<gene>
    <name evidence="6" type="ORF">OVA965_LOCUS5029</name>
    <name evidence="7" type="ORF">TMI583_LOCUS5027</name>
</gene>
<dbReference type="Proteomes" id="UP000682733">
    <property type="component" value="Unassembled WGS sequence"/>
</dbReference>
<protein>
    <recommendedName>
        <fullName evidence="5">IRG-type G domain-containing protein</fullName>
    </recommendedName>
</protein>
<sequence>MNYSWLCLKRFYGPLPRSLKNVWGSPSGIANTLQGTLSATSLDAGKMAEEIFKTFKGENFAKQREELNEYIKKFGIANYKQFLNNHINDWNTYPLRIAVSESSGQGKSSLINTLRGLKPTSDGAAQVCTVECTHDVAEYSDPKHPNLIYYDLPGVGTPNFPSAEYFNIIKNKTKDNIEFKDFDFFLILSADRFTEEDVWLAKHINKGGKQFYFIRTKIDNDLRNSYEDYPDNYNEENTLETIRKKCLEELIKLNLRTTESIDIDWSKKIFLLSTKFAHSNKWNFPQMITSLVKDYPSLKREAIIISITANCKDIIREKVNVLRNRIWMFALANCLGGVVPIPGASVAADLAVVGAALFTYKQNLGLDDESLKILAESYNVTVGTIELQLASSAVYSAYFVGGDLAKHAIADGSEQLLKRLTNEAITYFPFLGAIVGGGLSFGTTYYQLDQMLNDLEQAAFDVLHYVTRASSKQQPYHDEL</sequence>
<dbReference type="EMBL" id="CAJNOK010001376">
    <property type="protein sequence ID" value="CAF0808595.1"/>
    <property type="molecule type" value="Genomic_DNA"/>
</dbReference>
<comment type="similarity">
    <text evidence="1">Belongs to the TRAFAC class dynamin-like GTPase superfamily. IRG family.</text>
</comment>
<proteinExistence type="inferred from homology"/>
<dbReference type="PANTHER" id="PTHR32341:SF10">
    <property type="entry name" value="INTERFERON-INDUCIBLE GTPASE 5"/>
    <property type="match status" value="1"/>
</dbReference>
<evidence type="ECO:0000313" key="7">
    <source>
        <dbReference type="EMBL" id="CAF3592372.1"/>
    </source>
</evidence>
<evidence type="ECO:0000313" key="8">
    <source>
        <dbReference type="Proteomes" id="UP000677228"/>
    </source>
</evidence>
<keyword evidence="2" id="KW-0547">Nucleotide-binding</keyword>
<dbReference type="GO" id="GO:0005525">
    <property type="term" value="F:GTP binding"/>
    <property type="evidence" value="ECO:0007669"/>
    <property type="project" value="UniProtKB-KW"/>
</dbReference>
<evidence type="ECO:0000256" key="1">
    <source>
        <dbReference type="ARBA" id="ARBA00005429"/>
    </source>
</evidence>
<dbReference type="SUPFAM" id="SSF52540">
    <property type="entry name" value="P-loop containing nucleoside triphosphate hydrolases"/>
    <property type="match status" value="1"/>
</dbReference>
<dbReference type="InterPro" id="IPR007743">
    <property type="entry name" value="Immunity-related_GTPase-like"/>
</dbReference>